<protein>
    <recommendedName>
        <fullName evidence="3">Rieske domain-containing protein</fullName>
    </recommendedName>
</protein>
<organism evidence="1 2">
    <name type="scientific">Flavobacterium columnare</name>
    <dbReference type="NCBI Taxonomy" id="996"/>
    <lineage>
        <taxon>Bacteria</taxon>
        <taxon>Pseudomonadati</taxon>
        <taxon>Bacteroidota</taxon>
        <taxon>Flavobacteriia</taxon>
        <taxon>Flavobacteriales</taxon>
        <taxon>Flavobacteriaceae</taxon>
        <taxon>Flavobacterium</taxon>
    </lineage>
</organism>
<proteinExistence type="predicted"/>
<reference evidence="1 2" key="1">
    <citation type="journal article" date="2017" name="Infect. Genet. Evol.">
        <title>Comparative genome analysis of fish pathogen Flavobacterium columnare reveals extensive sequence diversity within the species.</title>
        <authorList>
            <person name="Kayansamruaj P."/>
            <person name="Dong H.T."/>
            <person name="Hirono I."/>
            <person name="Kondo H."/>
            <person name="Senapin S."/>
            <person name="Rodkhum C."/>
        </authorList>
    </citation>
    <scope>NUCLEOTIDE SEQUENCE [LARGE SCALE GENOMIC DNA]</scope>
    <source>
        <strain evidence="1 2">1214</strain>
    </source>
</reference>
<dbReference type="Proteomes" id="UP000198034">
    <property type="component" value="Unassembled WGS sequence"/>
</dbReference>
<sequence>MKKYFLIIILIFVFACDKNNVVNNTNPYLGNNNFSIDINLSLPSYNKLNYPGAPLLITIPGVGIQGVIVMRTGASGDFVAWEASCPIQYPTNCSKLTIKGINAQCTCDNNEFNLYTGDGGKQYPLKRYNVENLNGVLRIYN</sequence>
<dbReference type="GO" id="GO:0051537">
    <property type="term" value="F:2 iron, 2 sulfur cluster binding"/>
    <property type="evidence" value="ECO:0007669"/>
    <property type="project" value="InterPro"/>
</dbReference>
<dbReference type="PROSITE" id="PS51257">
    <property type="entry name" value="PROKAR_LIPOPROTEIN"/>
    <property type="match status" value="1"/>
</dbReference>
<evidence type="ECO:0008006" key="3">
    <source>
        <dbReference type="Google" id="ProtNLM"/>
    </source>
</evidence>
<dbReference type="InterPro" id="IPR036922">
    <property type="entry name" value="Rieske_2Fe-2S_sf"/>
</dbReference>
<dbReference type="SUPFAM" id="SSF50022">
    <property type="entry name" value="ISP domain"/>
    <property type="match status" value="1"/>
</dbReference>
<comment type="caution">
    <text evidence="1">The sequence shown here is derived from an EMBL/GenBank/DDBJ whole genome shotgun (WGS) entry which is preliminary data.</text>
</comment>
<dbReference type="AlphaFoldDB" id="A0A246GEY1"/>
<evidence type="ECO:0000313" key="1">
    <source>
        <dbReference type="EMBL" id="OWP79271.1"/>
    </source>
</evidence>
<gene>
    <name evidence="1" type="ORF">BWK62_02915</name>
</gene>
<accession>A0A246GEY1</accession>
<evidence type="ECO:0000313" key="2">
    <source>
        <dbReference type="Proteomes" id="UP000198034"/>
    </source>
</evidence>
<dbReference type="OrthoDB" id="1201186at2"/>
<dbReference type="EMBL" id="MTCY01000005">
    <property type="protein sequence ID" value="OWP79271.1"/>
    <property type="molecule type" value="Genomic_DNA"/>
</dbReference>
<name>A0A246GEY1_9FLAO</name>